<dbReference type="GO" id="GO:0043539">
    <property type="term" value="F:protein serine/threonine kinase activator activity"/>
    <property type="evidence" value="ECO:0007669"/>
    <property type="project" value="TreeGrafter"/>
</dbReference>
<dbReference type="GO" id="GO:0010571">
    <property type="term" value="P:positive regulation of nuclear cell cycle DNA replication"/>
    <property type="evidence" value="ECO:0007669"/>
    <property type="project" value="TreeGrafter"/>
</dbReference>
<proteinExistence type="predicted"/>
<dbReference type="Gene3D" id="3.40.50.10190">
    <property type="entry name" value="BRCT domain"/>
    <property type="match status" value="2"/>
</dbReference>
<keyword evidence="2 4" id="KW-0863">Zinc-finger</keyword>
<feature type="compositionally biased region" description="Pro residues" evidence="5">
    <location>
        <begin position="361"/>
        <end position="371"/>
    </location>
</feature>
<keyword evidence="3" id="KW-0862">Zinc</keyword>
<keyword evidence="1" id="KW-0479">Metal-binding</keyword>
<dbReference type="FunFam" id="6.10.250.3410:FF:000001">
    <property type="entry name" value="Protein DBF4 homolog A"/>
    <property type="match status" value="1"/>
</dbReference>
<feature type="domain" description="DBF4-type" evidence="6">
    <location>
        <begin position="568"/>
        <end position="617"/>
    </location>
</feature>
<dbReference type="Pfam" id="PF22437">
    <property type="entry name" value="DBF4_BRCT"/>
    <property type="match status" value="1"/>
</dbReference>
<evidence type="ECO:0000259" key="6">
    <source>
        <dbReference type="PROSITE" id="PS51265"/>
    </source>
</evidence>
<dbReference type="GO" id="GO:0003676">
    <property type="term" value="F:nucleic acid binding"/>
    <property type="evidence" value="ECO:0007669"/>
    <property type="project" value="InterPro"/>
</dbReference>
<evidence type="ECO:0000256" key="1">
    <source>
        <dbReference type="ARBA" id="ARBA00022723"/>
    </source>
</evidence>
<dbReference type="GO" id="GO:0031431">
    <property type="term" value="C:Dbf4-dependent protein kinase complex"/>
    <property type="evidence" value="ECO:0007669"/>
    <property type="project" value="TreeGrafter"/>
</dbReference>
<evidence type="ECO:0000313" key="7">
    <source>
        <dbReference type="EMBL" id="TID20677.1"/>
    </source>
</evidence>
<evidence type="ECO:0000256" key="5">
    <source>
        <dbReference type="SAM" id="MobiDB-lite"/>
    </source>
</evidence>
<sequence>MASVSLRPSPTARTMTSRRMPLANLPNAANSPYRDAAAPGSKRARSHAGEQRELAYAQPPAKKLMLEPDNGETRRHALPRKTSQNPPTALQRKLEAARDSRTTETRPMSRAAEKAQKASQDNLESIRQWQRHYKKIFPQIVFYYESIPEDMRSRISRRVQTLGAHEEVFFSKTVTHVVTTRPIPPELTSSSSNAPSPPKDIRHGGTINPLELALQQPRAGKFSFDTQKRNQSLQPNDILCKARELGIKIWSLEKLERMLTTMFNTETGEAPSQSHPLKTGKADLSQLLQKEKMLNQGGYDWAPDMAHFRGYFVYIHDADEQTRPVMLRDYPKPTSREQMGKWPQLRVNAAGRCPFLDDPSPKPPVTRPEPAPRTRAAAAREAPATSRPLAESTANLGNRARTGSLQPEEQHVKPLDPPKSIPLKRGSTDNLPLYGSAQASLRRHPRFAGGEPVASGLQASNVTSAIRSQMISSTAAIPGTKVGPSKELHRLGRRVLERSTIPVADKSMPTYNDMRAAINNDPVSVPVANKRKVDDALEYIQEEEFDVSEDEEHVQRAVVPKKKKVAVKDLKPGYCENCRAKFDDFDEHIVSKSHRKFATTDENWRELDQLLDQLVRPRRDAIE</sequence>
<feature type="compositionally biased region" description="Polar residues" evidence="5">
    <location>
        <begin position="1"/>
        <end position="17"/>
    </location>
</feature>
<dbReference type="InterPro" id="IPR051590">
    <property type="entry name" value="Replication_Regulatory_Kinase"/>
</dbReference>
<comment type="caution">
    <text evidence="7">The sequence shown here is derived from an EMBL/GenBank/DDBJ whole genome shotgun (WGS) entry which is preliminary data.</text>
</comment>
<dbReference type="InterPro" id="IPR006572">
    <property type="entry name" value="Znf_DBF"/>
</dbReference>
<dbReference type="InterPro" id="IPR055116">
    <property type="entry name" value="DBF4_BRCT"/>
</dbReference>
<feature type="compositionally biased region" description="Basic and acidic residues" evidence="5">
    <location>
        <begin position="92"/>
        <end position="104"/>
    </location>
</feature>
<dbReference type="AlphaFoldDB" id="A0A4Z1NXJ5"/>
<gene>
    <name evidence="7" type="ORF">E6O75_ATG05441</name>
</gene>
<dbReference type="SMART" id="SM00586">
    <property type="entry name" value="ZnF_DBF"/>
    <property type="match status" value="1"/>
</dbReference>
<dbReference type="Gene3D" id="6.10.250.3410">
    <property type="entry name" value="DBF zinc finger"/>
    <property type="match status" value="1"/>
</dbReference>
<evidence type="ECO:0000256" key="2">
    <source>
        <dbReference type="ARBA" id="ARBA00022771"/>
    </source>
</evidence>
<dbReference type="InterPro" id="IPR038545">
    <property type="entry name" value="Znf_DBF_sf"/>
</dbReference>
<dbReference type="STRING" id="86259.A0A4Z1NXJ5"/>
<dbReference type="GO" id="GO:0008270">
    <property type="term" value="F:zinc ion binding"/>
    <property type="evidence" value="ECO:0007669"/>
    <property type="project" value="UniProtKB-KW"/>
</dbReference>
<accession>A0A4Z1NXJ5</accession>
<dbReference type="GO" id="GO:1901987">
    <property type="term" value="P:regulation of cell cycle phase transition"/>
    <property type="evidence" value="ECO:0007669"/>
    <property type="project" value="TreeGrafter"/>
</dbReference>
<protein>
    <recommendedName>
        <fullName evidence="6">DBF4-type domain-containing protein</fullName>
    </recommendedName>
</protein>
<dbReference type="PANTHER" id="PTHR15375">
    <property type="entry name" value="ACTIVATOR OF S-PHASE KINASE-RELATED"/>
    <property type="match status" value="1"/>
</dbReference>
<feature type="compositionally biased region" description="Polar residues" evidence="5">
    <location>
        <begin position="392"/>
        <end position="407"/>
    </location>
</feature>
<dbReference type="PANTHER" id="PTHR15375:SF26">
    <property type="entry name" value="PROTEIN CHIFFON"/>
    <property type="match status" value="1"/>
</dbReference>
<evidence type="ECO:0000256" key="3">
    <source>
        <dbReference type="ARBA" id="ARBA00022833"/>
    </source>
</evidence>
<reference evidence="7 8" key="1">
    <citation type="submission" date="2019-04" db="EMBL/GenBank/DDBJ databases">
        <title>High contiguity whole genome sequence and gene annotation resource for two Venturia nashicola isolates.</title>
        <authorList>
            <person name="Prokchorchik M."/>
            <person name="Won K."/>
            <person name="Lee Y."/>
            <person name="Choi E.D."/>
            <person name="Segonzac C."/>
            <person name="Sohn K.H."/>
        </authorList>
    </citation>
    <scope>NUCLEOTIDE SEQUENCE [LARGE SCALE GENOMIC DNA]</scope>
    <source>
        <strain evidence="7 8">PRI2</strain>
    </source>
</reference>
<feature type="compositionally biased region" description="Low complexity" evidence="5">
    <location>
        <begin position="373"/>
        <end position="388"/>
    </location>
</feature>
<dbReference type="Pfam" id="PF08630">
    <property type="entry name" value="Dfp1_Him1_M"/>
    <property type="match status" value="1"/>
</dbReference>
<evidence type="ECO:0000313" key="8">
    <source>
        <dbReference type="Proteomes" id="UP000298493"/>
    </source>
</evidence>
<evidence type="ECO:0000256" key="4">
    <source>
        <dbReference type="PROSITE-ProRule" id="PRU00600"/>
    </source>
</evidence>
<feature type="region of interest" description="Disordered" evidence="5">
    <location>
        <begin position="1"/>
        <end position="119"/>
    </location>
</feature>
<dbReference type="PROSITE" id="PS51265">
    <property type="entry name" value="ZF_DBF4"/>
    <property type="match status" value="1"/>
</dbReference>
<keyword evidence="8" id="KW-1185">Reference proteome</keyword>
<dbReference type="Pfam" id="PF07535">
    <property type="entry name" value="zf-DBF"/>
    <property type="match status" value="1"/>
</dbReference>
<dbReference type="EMBL" id="SNSC02000010">
    <property type="protein sequence ID" value="TID20677.1"/>
    <property type="molecule type" value="Genomic_DNA"/>
</dbReference>
<feature type="region of interest" description="Disordered" evidence="5">
    <location>
        <begin position="351"/>
        <end position="433"/>
    </location>
</feature>
<organism evidence="7 8">
    <name type="scientific">Venturia nashicola</name>
    <dbReference type="NCBI Taxonomy" id="86259"/>
    <lineage>
        <taxon>Eukaryota</taxon>
        <taxon>Fungi</taxon>
        <taxon>Dikarya</taxon>
        <taxon>Ascomycota</taxon>
        <taxon>Pezizomycotina</taxon>
        <taxon>Dothideomycetes</taxon>
        <taxon>Pleosporomycetidae</taxon>
        <taxon>Venturiales</taxon>
        <taxon>Venturiaceae</taxon>
        <taxon>Venturia</taxon>
    </lineage>
</organism>
<feature type="region of interest" description="Disordered" evidence="5">
    <location>
        <begin position="182"/>
        <end position="205"/>
    </location>
</feature>
<dbReference type="InterPro" id="IPR036420">
    <property type="entry name" value="BRCT_dom_sf"/>
</dbReference>
<name>A0A4Z1NXJ5_9PEZI</name>
<dbReference type="Proteomes" id="UP000298493">
    <property type="component" value="Unassembled WGS sequence"/>
</dbReference>
<dbReference type="InterPro" id="IPR013939">
    <property type="entry name" value="Regulatory_Dfp1/Him1"/>
</dbReference>